<dbReference type="AlphaFoldDB" id="A0A8S3CWZ5"/>
<feature type="region of interest" description="Disordered" evidence="1">
    <location>
        <begin position="1"/>
        <end position="28"/>
    </location>
</feature>
<evidence type="ECO:0000313" key="2">
    <source>
        <dbReference type="EMBL" id="CAF4962820.1"/>
    </source>
</evidence>
<name>A0A8S3CWZ5_9BILA</name>
<dbReference type="Proteomes" id="UP000676336">
    <property type="component" value="Unassembled WGS sequence"/>
</dbReference>
<gene>
    <name evidence="2" type="ORF">SMN809_LOCUS54708</name>
</gene>
<reference evidence="2" key="1">
    <citation type="submission" date="2021-02" db="EMBL/GenBank/DDBJ databases">
        <authorList>
            <person name="Nowell W R."/>
        </authorList>
    </citation>
    <scope>NUCLEOTIDE SEQUENCE</scope>
</reference>
<feature type="non-terminal residue" evidence="2">
    <location>
        <position position="1"/>
    </location>
</feature>
<sequence length="49" mass="5937">MHASRLDQMHREELEHERASEEFNMPGLGFEGDLLEQLQQQHDVYNRRE</sequence>
<proteinExistence type="predicted"/>
<evidence type="ECO:0000313" key="3">
    <source>
        <dbReference type="Proteomes" id="UP000676336"/>
    </source>
</evidence>
<organism evidence="2 3">
    <name type="scientific">Rotaria magnacalcarata</name>
    <dbReference type="NCBI Taxonomy" id="392030"/>
    <lineage>
        <taxon>Eukaryota</taxon>
        <taxon>Metazoa</taxon>
        <taxon>Spiralia</taxon>
        <taxon>Gnathifera</taxon>
        <taxon>Rotifera</taxon>
        <taxon>Eurotatoria</taxon>
        <taxon>Bdelloidea</taxon>
        <taxon>Philodinida</taxon>
        <taxon>Philodinidae</taxon>
        <taxon>Rotaria</taxon>
    </lineage>
</organism>
<comment type="caution">
    <text evidence="2">The sequence shown here is derived from an EMBL/GenBank/DDBJ whole genome shotgun (WGS) entry which is preliminary data.</text>
</comment>
<protein>
    <submittedName>
        <fullName evidence="2">Uncharacterized protein</fullName>
    </submittedName>
</protein>
<feature type="compositionally biased region" description="Basic and acidic residues" evidence="1">
    <location>
        <begin position="1"/>
        <end position="21"/>
    </location>
</feature>
<accession>A0A8S3CWZ5</accession>
<dbReference type="EMBL" id="CAJOBI010191535">
    <property type="protein sequence ID" value="CAF4962820.1"/>
    <property type="molecule type" value="Genomic_DNA"/>
</dbReference>
<evidence type="ECO:0000256" key="1">
    <source>
        <dbReference type="SAM" id="MobiDB-lite"/>
    </source>
</evidence>